<feature type="compositionally biased region" description="Basic and acidic residues" evidence="1">
    <location>
        <begin position="21"/>
        <end position="39"/>
    </location>
</feature>
<gene>
    <name evidence="2" type="ORF">GOP47_0005949</name>
    <name evidence="3" type="ORF">GOP47_0006655</name>
</gene>
<sequence length="815" mass="87756">MKGHKGGGGKPSQWKGGLASGEREPLFPRLHVSETEKAGPKAPPRNKMALYEQFTVPSHRFYQPNQGSTFHQPYGSGYPYIPHYIPSAACASANTVPTYSQPSQVTSSSGITSGSMVVNMESHKAPRIQKVGNSSPCKILRSWTEVSVECLTNDVPQQRGKFRSSLNNDMRECTNCLGNIPTGKERTCTLDKTESSHEVMSTLKKGFKGMHPESLMKPTKSGVAAKMQTEDSGYSHDLITQSWTADECCVMQYDSSFELKITEESGAILAAEDQNLFAEGQGSESALASEKSSRTQPCCSALQTSLPDVKKGDKSEGVELGNSEIKRCKELKTKDQKHDVSQPACSGGSPDNSADFMPVIKPKDVILAIGQQQFWKARKTLLRQQRIFSDQVFQLHKLIMIQHLLAETPGTLIDEAVHFETVGECEAPPRLTKRTMNSGNCARNDGNSKKGSKSQSADVEGSPAVSKDVNKEVKVLSPDSIHGGISSWGYPSFGQWIGGPMAADGQPYGYQPLAGALPPGSAFGLPYGSALSGSASPMVSFWMPYCGQRQELPAEMGANYGPATVAKVDGSGFMGRNFGYFSNDFANSWYIMQHNNLNNQRMHSGKAAPTGSGASVNKAPVTTARGMKTSCFPGLAYHWGIGSQAAGPSNTEGFEASGQQSEISSPSIAARLAPPLTPSACAAKKLIVSNNEVQGGLGLKFDMVLSSDSRRSVENDEDGNAKMFSKVHEEGGRSPVDDRLEDASVLISDVGCALELFPLVPALRNQERDPNAVEEGRGHVIRAVPRRAIAASESAAGILLSLQREKQNRPRMRLC</sequence>
<dbReference type="PANTHER" id="PTHR34281">
    <property type="entry name" value="PROTEIN EARLY FLOWERING 3"/>
    <property type="match status" value="1"/>
</dbReference>
<evidence type="ECO:0000313" key="4">
    <source>
        <dbReference type="Proteomes" id="UP000886520"/>
    </source>
</evidence>
<dbReference type="AlphaFoldDB" id="A0A9D4ZKM1"/>
<dbReference type="Proteomes" id="UP000886520">
    <property type="component" value="Chromosome 6"/>
</dbReference>
<keyword evidence="4" id="KW-1185">Reference proteome</keyword>
<evidence type="ECO:0000313" key="3">
    <source>
        <dbReference type="EMBL" id="KAI5078984.1"/>
    </source>
</evidence>
<dbReference type="EMBL" id="JABFUD020000006">
    <property type="protein sequence ID" value="KAI5078984.1"/>
    <property type="molecule type" value="Genomic_DNA"/>
</dbReference>
<evidence type="ECO:0000313" key="2">
    <source>
        <dbReference type="EMBL" id="KAI5078278.1"/>
    </source>
</evidence>
<dbReference type="OrthoDB" id="1939092at2759"/>
<reference evidence="3" key="1">
    <citation type="submission" date="2021-01" db="EMBL/GenBank/DDBJ databases">
        <title>Adiantum capillus-veneris genome.</title>
        <authorList>
            <person name="Fang Y."/>
            <person name="Liao Q."/>
        </authorList>
    </citation>
    <scope>NUCLEOTIDE SEQUENCE</scope>
    <source>
        <strain evidence="3">H3</strain>
        <tissue evidence="3">Leaf</tissue>
    </source>
</reference>
<protein>
    <submittedName>
        <fullName evidence="3">Uncharacterized protein</fullName>
    </submittedName>
</protein>
<feature type="region of interest" description="Disordered" evidence="1">
    <location>
        <begin position="1"/>
        <end position="46"/>
    </location>
</feature>
<name>A0A9D4ZKM1_ADICA</name>
<dbReference type="InterPro" id="IPR039319">
    <property type="entry name" value="ELF3-like"/>
</dbReference>
<dbReference type="EMBL" id="JABFUD020000006">
    <property type="protein sequence ID" value="KAI5078278.1"/>
    <property type="molecule type" value="Genomic_DNA"/>
</dbReference>
<feature type="region of interest" description="Disordered" evidence="1">
    <location>
        <begin position="430"/>
        <end position="467"/>
    </location>
</feature>
<accession>A0A9D4ZKM1</accession>
<evidence type="ECO:0000256" key="1">
    <source>
        <dbReference type="SAM" id="MobiDB-lite"/>
    </source>
</evidence>
<proteinExistence type="predicted"/>
<dbReference type="PANTHER" id="PTHR34281:SF2">
    <property type="entry name" value="PROTEIN EARLY FLOWERING 3"/>
    <property type="match status" value="1"/>
</dbReference>
<organism evidence="3 4">
    <name type="scientific">Adiantum capillus-veneris</name>
    <name type="common">Maidenhair fern</name>
    <dbReference type="NCBI Taxonomy" id="13818"/>
    <lineage>
        <taxon>Eukaryota</taxon>
        <taxon>Viridiplantae</taxon>
        <taxon>Streptophyta</taxon>
        <taxon>Embryophyta</taxon>
        <taxon>Tracheophyta</taxon>
        <taxon>Polypodiopsida</taxon>
        <taxon>Polypodiidae</taxon>
        <taxon>Polypodiales</taxon>
        <taxon>Pteridineae</taxon>
        <taxon>Pteridaceae</taxon>
        <taxon>Vittarioideae</taxon>
        <taxon>Adiantum</taxon>
    </lineage>
</organism>
<comment type="caution">
    <text evidence="3">The sequence shown here is derived from an EMBL/GenBank/DDBJ whole genome shotgun (WGS) entry which is preliminary data.</text>
</comment>